<dbReference type="SUPFAM" id="SSF81324">
    <property type="entry name" value="Voltage-gated potassium channels"/>
    <property type="match status" value="1"/>
</dbReference>
<dbReference type="EMBL" id="BPLR01005222">
    <property type="protein sequence ID" value="GIY00749.1"/>
    <property type="molecule type" value="Genomic_DNA"/>
</dbReference>
<organism evidence="2 3">
    <name type="scientific">Caerostris extrusa</name>
    <name type="common">Bark spider</name>
    <name type="synonym">Caerostris bankana</name>
    <dbReference type="NCBI Taxonomy" id="172846"/>
    <lineage>
        <taxon>Eukaryota</taxon>
        <taxon>Metazoa</taxon>
        <taxon>Ecdysozoa</taxon>
        <taxon>Arthropoda</taxon>
        <taxon>Chelicerata</taxon>
        <taxon>Arachnida</taxon>
        <taxon>Araneae</taxon>
        <taxon>Araneomorphae</taxon>
        <taxon>Entelegynae</taxon>
        <taxon>Araneoidea</taxon>
        <taxon>Araneidae</taxon>
        <taxon>Caerostris</taxon>
    </lineage>
</organism>
<name>A0AAV4PX10_CAEEX</name>
<proteinExistence type="predicted"/>
<dbReference type="AlphaFoldDB" id="A0AAV4PX10"/>
<keyword evidence="1" id="KW-1133">Transmembrane helix</keyword>
<gene>
    <name evidence="2" type="primary">AVEN_93945_1</name>
    <name evidence="2" type="ORF">CEXT_472291</name>
</gene>
<evidence type="ECO:0000313" key="3">
    <source>
        <dbReference type="Proteomes" id="UP001054945"/>
    </source>
</evidence>
<comment type="caution">
    <text evidence="2">The sequence shown here is derived from an EMBL/GenBank/DDBJ whole genome shotgun (WGS) entry which is preliminary data.</text>
</comment>
<dbReference type="Proteomes" id="UP001054945">
    <property type="component" value="Unassembled WGS sequence"/>
</dbReference>
<evidence type="ECO:0000313" key="2">
    <source>
        <dbReference type="EMBL" id="GIY00749.1"/>
    </source>
</evidence>
<accession>A0AAV4PX10</accession>
<reference evidence="2 3" key="1">
    <citation type="submission" date="2021-06" db="EMBL/GenBank/DDBJ databases">
        <title>Caerostris extrusa draft genome.</title>
        <authorList>
            <person name="Kono N."/>
            <person name="Arakawa K."/>
        </authorList>
    </citation>
    <scope>NUCLEOTIDE SEQUENCE [LARGE SCALE GENOMIC DNA]</scope>
</reference>
<keyword evidence="1" id="KW-0812">Transmembrane</keyword>
<sequence length="137" mass="16143">MIHYNTLIPVLGLKKPLQKRNYALIDRKLNDLDHAVSIVFAMIFFIAYFVFGSVLFSLIEDLEITDILYFNYLMLVSIGPGCYELRDDIAENKIKGNLAYILYLIFGYIMLSMVLNLIYMYFYPSSRRYRSHKRVKS</sequence>
<dbReference type="Gene3D" id="1.10.287.70">
    <property type="match status" value="1"/>
</dbReference>
<keyword evidence="1" id="KW-0472">Membrane</keyword>
<feature type="transmembrane region" description="Helical" evidence="1">
    <location>
        <begin position="98"/>
        <end position="123"/>
    </location>
</feature>
<keyword evidence="3" id="KW-1185">Reference proteome</keyword>
<feature type="transmembrane region" description="Helical" evidence="1">
    <location>
        <begin position="35"/>
        <end position="56"/>
    </location>
</feature>
<evidence type="ECO:0000256" key="1">
    <source>
        <dbReference type="SAM" id="Phobius"/>
    </source>
</evidence>
<protein>
    <submittedName>
        <fullName evidence="2">Ion_trans_2 domain-containing protein</fullName>
    </submittedName>
</protein>